<accession>A0A6M4IT66</accession>
<dbReference type="Gene3D" id="2.40.160.20">
    <property type="match status" value="1"/>
</dbReference>
<evidence type="ECO:0000259" key="3">
    <source>
        <dbReference type="Pfam" id="PF13505"/>
    </source>
</evidence>
<evidence type="ECO:0000256" key="2">
    <source>
        <dbReference type="SAM" id="SignalP"/>
    </source>
</evidence>
<proteinExistence type="predicted"/>
<dbReference type="InterPro" id="IPR011250">
    <property type="entry name" value="OMP/PagP_B-barrel"/>
</dbReference>
<dbReference type="Pfam" id="PF13505">
    <property type="entry name" value="OMP_b-brl"/>
    <property type="match status" value="1"/>
</dbReference>
<organism evidence="4 5">
    <name type="scientific">Gemmatimonas groenlandica</name>
    <dbReference type="NCBI Taxonomy" id="2732249"/>
    <lineage>
        <taxon>Bacteria</taxon>
        <taxon>Pseudomonadati</taxon>
        <taxon>Gemmatimonadota</taxon>
        <taxon>Gemmatimonadia</taxon>
        <taxon>Gemmatimonadales</taxon>
        <taxon>Gemmatimonadaceae</taxon>
        <taxon>Gemmatimonas</taxon>
    </lineage>
</organism>
<dbReference type="KEGG" id="ggr:HKW67_14730"/>
<feature type="chain" id="PRO_5026847978" evidence="2">
    <location>
        <begin position="23"/>
        <end position="181"/>
    </location>
</feature>
<evidence type="ECO:0000313" key="5">
    <source>
        <dbReference type="Proteomes" id="UP000500938"/>
    </source>
</evidence>
<keyword evidence="1 2" id="KW-0732">Signal</keyword>
<dbReference type="AlphaFoldDB" id="A0A6M4IT66"/>
<evidence type="ECO:0000256" key="1">
    <source>
        <dbReference type="ARBA" id="ARBA00022729"/>
    </source>
</evidence>
<name>A0A6M4IT66_9BACT</name>
<dbReference type="RefSeq" id="WP_171226109.1">
    <property type="nucleotide sequence ID" value="NZ_CP053085.1"/>
</dbReference>
<dbReference type="Proteomes" id="UP000500938">
    <property type="component" value="Chromosome"/>
</dbReference>
<reference evidence="4 5" key="1">
    <citation type="submission" date="2020-05" db="EMBL/GenBank/DDBJ databases">
        <title>Complete genome sequence of Gemmatimonas greenlandica TET16.</title>
        <authorList>
            <person name="Zeng Y."/>
        </authorList>
    </citation>
    <scope>NUCLEOTIDE SEQUENCE [LARGE SCALE GENOMIC DNA]</scope>
    <source>
        <strain evidence="4 5">TET16</strain>
    </source>
</reference>
<keyword evidence="5" id="KW-1185">Reference proteome</keyword>
<feature type="domain" description="Outer membrane protein beta-barrel" evidence="3">
    <location>
        <begin position="9"/>
        <end position="164"/>
    </location>
</feature>
<protein>
    <submittedName>
        <fullName evidence="4">Porin family protein</fullName>
    </submittedName>
</protein>
<dbReference type="SUPFAM" id="SSF56925">
    <property type="entry name" value="OMPA-like"/>
    <property type="match status" value="1"/>
</dbReference>
<gene>
    <name evidence="4" type="ORF">HKW67_14730</name>
</gene>
<evidence type="ECO:0000313" key="4">
    <source>
        <dbReference type="EMBL" id="QJR36676.1"/>
    </source>
</evidence>
<sequence>MNRFSKFVTVAALMMTPAMVSAQSSAVGFGVSGGLSVPTGDLGDAVDAGYSIAGHVFLKPASTKNLRFRGDVSYTGFDYKNIDASYRSLGFVGNALLDLSSSGGVKPYVLGGVGAFNGKASTKIGSAAVVSTSSTDVGIQVGGGLNFQLSGFSTFLELKYVNVFTDGNSAGYIPITFGVRF</sequence>
<feature type="signal peptide" evidence="2">
    <location>
        <begin position="1"/>
        <end position="22"/>
    </location>
</feature>
<dbReference type="InterPro" id="IPR027385">
    <property type="entry name" value="Beta-barrel_OMP"/>
</dbReference>
<dbReference type="EMBL" id="CP053085">
    <property type="protein sequence ID" value="QJR36676.1"/>
    <property type="molecule type" value="Genomic_DNA"/>
</dbReference>